<reference evidence="9" key="1">
    <citation type="submission" date="2022-07" db="EMBL/GenBank/DDBJ databases">
        <authorList>
            <person name="Trinca V."/>
            <person name="Uliana J.V.C."/>
            <person name="Torres T.T."/>
            <person name="Ward R.J."/>
            <person name="Monesi N."/>
        </authorList>
    </citation>
    <scope>NUCLEOTIDE SEQUENCE</scope>
    <source>
        <strain evidence="9">HSMRA1968</strain>
        <tissue evidence="9">Whole embryos</tissue>
    </source>
</reference>
<evidence type="ECO:0000256" key="7">
    <source>
        <dbReference type="ARBA" id="ARBA00023170"/>
    </source>
</evidence>
<evidence type="ECO:0000256" key="5">
    <source>
        <dbReference type="ARBA" id="ARBA00022989"/>
    </source>
</evidence>
<name>A0A9Q0S8G7_9DIPT</name>
<evidence type="ECO:0000313" key="10">
    <source>
        <dbReference type="Proteomes" id="UP001151699"/>
    </source>
</evidence>
<keyword evidence="5" id="KW-1133">Transmembrane helix</keyword>
<keyword evidence="8" id="KW-0807">Transducer</keyword>
<keyword evidence="4" id="KW-0552">Olfaction</keyword>
<dbReference type="OrthoDB" id="7789606at2759"/>
<dbReference type="Pfam" id="PF02949">
    <property type="entry name" value="7tm_6"/>
    <property type="match status" value="1"/>
</dbReference>
<gene>
    <name evidence="9" type="ORF">Bhyg_04563</name>
</gene>
<dbReference type="InterPro" id="IPR004117">
    <property type="entry name" value="7tm6_olfct_rcpt"/>
</dbReference>
<keyword evidence="6" id="KW-0472">Membrane</keyword>
<organism evidence="9 10">
    <name type="scientific">Pseudolycoriella hygida</name>
    <dbReference type="NCBI Taxonomy" id="35572"/>
    <lineage>
        <taxon>Eukaryota</taxon>
        <taxon>Metazoa</taxon>
        <taxon>Ecdysozoa</taxon>
        <taxon>Arthropoda</taxon>
        <taxon>Hexapoda</taxon>
        <taxon>Insecta</taxon>
        <taxon>Pterygota</taxon>
        <taxon>Neoptera</taxon>
        <taxon>Endopterygota</taxon>
        <taxon>Diptera</taxon>
        <taxon>Nematocera</taxon>
        <taxon>Sciaroidea</taxon>
        <taxon>Sciaridae</taxon>
        <taxon>Pseudolycoriella</taxon>
    </lineage>
</organism>
<dbReference type="GO" id="GO:0005549">
    <property type="term" value="F:odorant binding"/>
    <property type="evidence" value="ECO:0007669"/>
    <property type="project" value="InterPro"/>
</dbReference>
<proteinExistence type="predicted"/>
<evidence type="ECO:0000256" key="4">
    <source>
        <dbReference type="ARBA" id="ARBA00022725"/>
    </source>
</evidence>
<keyword evidence="10" id="KW-1185">Reference proteome</keyword>
<keyword evidence="3" id="KW-0812">Transmembrane</keyword>
<evidence type="ECO:0000256" key="3">
    <source>
        <dbReference type="ARBA" id="ARBA00022692"/>
    </source>
</evidence>
<comment type="subcellular location">
    <subcellularLocation>
        <location evidence="1">Membrane</location>
        <topology evidence="1">Multi-pass membrane protein</topology>
    </subcellularLocation>
</comment>
<evidence type="ECO:0000256" key="2">
    <source>
        <dbReference type="ARBA" id="ARBA00022606"/>
    </source>
</evidence>
<accession>A0A9Q0S8G7</accession>
<sequence length="169" mass="19211">MPIEEVNERRQKNAKSKQRNSFALDLIKLVKDHRNLSDEITSSSDELSFCLYESNWIGQTESCKKLLIIFCEVLKQPQELKILVYPMNLETFTTRSRHLLAKIVSGRSFVYEKIPVIIVDNFHDAIVEGQSKFADGGVAEYMNDRVVSQMVRSGGGEFSVRLDLAVHSG</sequence>
<evidence type="ECO:0000256" key="6">
    <source>
        <dbReference type="ARBA" id="ARBA00023136"/>
    </source>
</evidence>
<dbReference type="GO" id="GO:0007165">
    <property type="term" value="P:signal transduction"/>
    <property type="evidence" value="ECO:0007669"/>
    <property type="project" value="UniProtKB-KW"/>
</dbReference>
<keyword evidence="2" id="KW-0716">Sensory transduction</keyword>
<dbReference type="GO" id="GO:0004984">
    <property type="term" value="F:olfactory receptor activity"/>
    <property type="evidence" value="ECO:0007669"/>
    <property type="project" value="InterPro"/>
</dbReference>
<protein>
    <submittedName>
        <fullName evidence="9">Uncharacterized protein</fullName>
    </submittedName>
</protein>
<dbReference type="EMBL" id="WJQU01000001">
    <property type="protein sequence ID" value="KAJ6649329.1"/>
    <property type="molecule type" value="Genomic_DNA"/>
</dbReference>
<evidence type="ECO:0000256" key="1">
    <source>
        <dbReference type="ARBA" id="ARBA00004141"/>
    </source>
</evidence>
<keyword evidence="7" id="KW-0675">Receptor</keyword>
<evidence type="ECO:0000313" key="9">
    <source>
        <dbReference type="EMBL" id="KAJ6649329.1"/>
    </source>
</evidence>
<comment type="caution">
    <text evidence="9">The sequence shown here is derived from an EMBL/GenBank/DDBJ whole genome shotgun (WGS) entry which is preliminary data.</text>
</comment>
<dbReference type="GO" id="GO:0016020">
    <property type="term" value="C:membrane"/>
    <property type="evidence" value="ECO:0007669"/>
    <property type="project" value="UniProtKB-SubCell"/>
</dbReference>
<dbReference type="Proteomes" id="UP001151699">
    <property type="component" value="Chromosome A"/>
</dbReference>
<dbReference type="AlphaFoldDB" id="A0A9Q0S8G7"/>
<evidence type="ECO:0000256" key="8">
    <source>
        <dbReference type="ARBA" id="ARBA00023224"/>
    </source>
</evidence>